<evidence type="ECO:0000313" key="1">
    <source>
        <dbReference type="EMBL" id="MBC8546767.1"/>
    </source>
</evidence>
<proteinExistence type="predicted"/>
<protein>
    <submittedName>
        <fullName evidence="1">Pathogenicity locus</fullName>
    </submittedName>
</protein>
<keyword evidence="2" id="KW-1185">Reference proteome</keyword>
<evidence type="ECO:0000313" key="2">
    <source>
        <dbReference type="Proteomes" id="UP000653127"/>
    </source>
</evidence>
<dbReference type="Pfam" id="PF11731">
    <property type="entry name" value="Cdd1"/>
    <property type="match status" value="1"/>
</dbReference>
<comment type="caution">
    <text evidence="1">The sequence shown here is derived from an EMBL/GenBank/DDBJ whole genome shotgun (WGS) entry which is preliminary data.</text>
</comment>
<dbReference type="Proteomes" id="UP000653127">
    <property type="component" value="Unassembled WGS sequence"/>
</dbReference>
<gene>
    <name evidence="1" type="ORF">H8711_07440</name>
</gene>
<dbReference type="EMBL" id="JACRST010000009">
    <property type="protein sequence ID" value="MBC8546767.1"/>
    <property type="molecule type" value="Genomic_DNA"/>
</dbReference>
<name>A0A926I099_9FIRM</name>
<organism evidence="1 2">
    <name type="scientific">Ligaoa zhengdingensis</name>
    <dbReference type="NCBI Taxonomy" id="2763658"/>
    <lineage>
        <taxon>Bacteria</taxon>
        <taxon>Bacillati</taxon>
        <taxon>Bacillota</taxon>
        <taxon>Clostridia</taxon>
        <taxon>Eubacteriales</taxon>
        <taxon>Oscillospiraceae</taxon>
        <taxon>Ligaoa</taxon>
    </lineage>
</organism>
<sequence>MKTDLKIIPGVGKSIEQDLIAIGYPSVASLRGADPEDMYNRECIRKGCAVDRCVLYVFRCAVYFAETE</sequence>
<dbReference type="InterPro" id="IPR021725">
    <property type="entry name" value="Cdd1"/>
</dbReference>
<dbReference type="RefSeq" id="WP_249282845.1">
    <property type="nucleotide sequence ID" value="NZ_JACRST010000009.1"/>
</dbReference>
<accession>A0A926I099</accession>
<reference evidence="1" key="1">
    <citation type="submission" date="2020-08" db="EMBL/GenBank/DDBJ databases">
        <title>Genome public.</title>
        <authorList>
            <person name="Liu C."/>
            <person name="Sun Q."/>
        </authorList>
    </citation>
    <scope>NUCLEOTIDE SEQUENCE</scope>
    <source>
        <strain evidence="1">NSJ-31</strain>
    </source>
</reference>
<dbReference type="AlphaFoldDB" id="A0A926I099"/>